<dbReference type="PANTHER" id="PTHR20275">
    <property type="entry name" value="NAD KINASE"/>
    <property type="match status" value="1"/>
</dbReference>
<dbReference type="GO" id="GO:0003951">
    <property type="term" value="F:NAD+ kinase activity"/>
    <property type="evidence" value="ECO:0007669"/>
    <property type="project" value="InterPro"/>
</dbReference>
<name>A0A2G5BB04_COERN</name>
<feature type="region of interest" description="Disordered" evidence="8">
    <location>
        <begin position="803"/>
        <end position="837"/>
    </location>
</feature>
<dbReference type="InterPro" id="IPR016064">
    <property type="entry name" value="NAD/diacylglycerol_kinase_sf"/>
</dbReference>
<feature type="compositionally biased region" description="Basic and acidic residues" evidence="8">
    <location>
        <begin position="41"/>
        <end position="54"/>
    </location>
</feature>
<dbReference type="InterPro" id="IPR017438">
    <property type="entry name" value="ATP-NAD_kinase_N"/>
</dbReference>
<keyword evidence="6" id="KW-0521">NADP</keyword>
<gene>
    <name evidence="9" type="ORF">COEREDRAFT_81411</name>
</gene>
<dbReference type="Gene3D" id="2.60.200.30">
    <property type="entry name" value="Probable inorganic polyphosphate/atp-NAD kinase, domain 2"/>
    <property type="match status" value="1"/>
</dbReference>
<organism evidence="9 10">
    <name type="scientific">Coemansia reversa (strain ATCC 12441 / NRRL 1564)</name>
    <dbReference type="NCBI Taxonomy" id="763665"/>
    <lineage>
        <taxon>Eukaryota</taxon>
        <taxon>Fungi</taxon>
        <taxon>Fungi incertae sedis</taxon>
        <taxon>Zoopagomycota</taxon>
        <taxon>Kickxellomycotina</taxon>
        <taxon>Kickxellomycetes</taxon>
        <taxon>Kickxellales</taxon>
        <taxon>Kickxellaceae</taxon>
        <taxon>Coemansia</taxon>
    </lineage>
</organism>
<dbReference type="PANTHER" id="PTHR20275:SF0">
    <property type="entry name" value="NAD KINASE"/>
    <property type="match status" value="1"/>
</dbReference>
<keyword evidence="4 9" id="KW-0418">Kinase</keyword>
<feature type="region of interest" description="Disordered" evidence="8">
    <location>
        <begin position="459"/>
        <end position="561"/>
    </location>
</feature>
<dbReference type="STRING" id="763665.A0A2G5BB04"/>
<feature type="compositionally biased region" description="Low complexity" evidence="8">
    <location>
        <begin position="28"/>
        <end position="39"/>
    </location>
</feature>
<feature type="compositionally biased region" description="Low complexity" evidence="8">
    <location>
        <begin position="520"/>
        <end position="529"/>
    </location>
</feature>
<evidence type="ECO:0000313" key="9">
    <source>
        <dbReference type="EMBL" id="PIA16195.1"/>
    </source>
</evidence>
<evidence type="ECO:0000256" key="5">
    <source>
        <dbReference type="ARBA" id="ARBA00022840"/>
    </source>
</evidence>
<dbReference type="OrthoDB" id="24581at2759"/>
<dbReference type="SUPFAM" id="SSF111331">
    <property type="entry name" value="NAD kinase/diacylglycerol kinase-like"/>
    <property type="match status" value="2"/>
</dbReference>
<evidence type="ECO:0000313" key="10">
    <source>
        <dbReference type="Proteomes" id="UP000242474"/>
    </source>
</evidence>
<dbReference type="Proteomes" id="UP000242474">
    <property type="component" value="Unassembled WGS sequence"/>
</dbReference>
<feature type="compositionally biased region" description="Polar residues" evidence="8">
    <location>
        <begin position="147"/>
        <end position="166"/>
    </location>
</feature>
<feature type="compositionally biased region" description="Low complexity" evidence="8">
    <location>
        <begin position="490"/>
        <end position="503"/>
    </location>
</feature>
<dbReference type="GO" id="GO:0006741">
    <property type="term" value="P:NADP+ biosynthetic process"/>
    <property type="evidence" value="ECO:0007669"/>
    <property type="project" value="InterPro"/>
</dbReference>
<evidence type="ECO:0000256" key="8">
    <source>
        <dbReference type="SAM" id="MobiDB-lite"/>
    </source>
</evidence>
<proteinExistence type="inferred from homology"/>
<keyword evidence="7" id="KW-0520">NAD</keyword>
<evidence type="ECO:0000256" key="1">
    <source>
        <dbReference type="ARBA" id="ARBA00010995"/>
    </source>
</evidence>
<dbReference type="EMBL" id="KZ303501">
    <property type="protein sequence ID" value="PIA16195.1"/>
    <property type="molecule type" value="Genomic_DNA"/>
</dbReference>
<evidence type="ECO:0000256" key="4">
    <source>
        <dbReference type="ARBA" id="ARBA00022777"/>
    </source>
</evidence>
<feature type="region of interest" description="Disordered" evidence="8">
    <location>
        <begin position="581"/>
        <end position="622"/>
    </location>
</feature>
<dbReference type="AlphaFoldDB" id="A0A2G5BB04"/>
<dbReference type="Pfam" id="PF20143">
    <property type="entry name" value="NAD_kinase_C"/>
    <property type="match status" value="1"/>
</dbReference>
<dbReference type="GO" id="GO:0005524">
    <property type="term" value="F:ATP binding"/>
    <property type="evidence" value="ECO:0007669"/>
    <property type="project" value="UniProtKB-KW"/>
</dbReference>
<feature type="compositionally biased region" description="Low complexity" evidence="8">
    <location>
        <begin position="581"/>
        <end position="596"/>
    </location>
</feature>
<evidence type="ECO:0000256" key="3">
    <source>
        <dbReference type="ARBA" id="ARBA00022741"/>
    </source>
</evidence>
<evidence type="ECO:0000256" key="6">
    <source>
        <dbReference type="ARBA" id="ARBA00022857"/>
    </source>
</evidence>
<feature type="compositionally biased region" description="Low complexity" evidence="8">
    <location>
        <begin position="546"/>
        <end position="561"/>
    </location>
</feature>
<dbReference type="InterPro" id="IPR017437">
    <property type="entry name" value="ATP-NAD_kinase_PpnK-typ_C"/>
</dbReference>
<dbReference type="Pfam" id="PF01513">
    <property type="entry name" value="NAD_kinase"/>
    <property type="match status" value="1"/>
</dbReference>
<evidence type="ECO:0000256" key="7">
    <source>
        <dbReference type="ARBA" id="ARBA00023027"/>
    </source>
</evidence>
<feature type="compositionally biased region" description="Polar residues" evidence="8">
    <location>
        <begin position="464"/>
        <end position="475"/>
    </location>
</feature>
<feature type="region of interest" description="Disordered" evidence="8">
    <location>
        <begin position="107"/>
        <end position="176"/>
    </location>
</feature>
<comment type="similarity">
    <text evidence="1">Belongs to the NAD kinase family.</text>
</comment>
<keyword evidence="5" id="KW-0067">ATP-binding</keyword>
<protein>
    <submittedName>
        <fullName evidence="9">ATP-NAD kinase</fullName>
    </submittedName>
</protein>
<feature type="region of interest" description="Disordered" evidence="8">
    <location>
        <begin position="1"/>
        <end position="64"/>
    </location>
</feature>
<keyword evidence="10" id="KW-1185">Reference proteome</keyword>
<dbReference type="InterPro" id="IPR002504">
    <property type="entry name" value="NADK"/>
</dbReference>
<dbReference type="Gene3D" id="3.40.50.10330">
    <property type="entry name" value="Probable inorganic polyphosphate/atp-NAD kinase, domain 1"/>
    <property type="match status" value="1"/>
</dbReference>
<dbReference type="GO" id="GO:0019674">
    <property type="term" value="P:NAD+ metabolic process"/>
    <property type="evidence" value="ECO:0007669"/>
    <property type="project" value="InterPro"/>
</dbReference>
<sequence length="837" mass="89798">MKQNIAQEQRGSSDAGGSPTTVGGTQAGGSSESSVTGTEESGDRFIKNTDDTRINRRTGTGRCTLHPCLTRRATISADTLRPSRPLSDPLDREDMLSAELEKCALDSAVDKSRNNSGSTGERAANETMPKEIKTSKTIPDDTMAGAQRSQSDAHLQQTTGIQSPAHSDTAPVAAGSQLAQKRRELALAWLRHPEATAQAVRTLERGLAEADSARGAGSGSGADTPTVDLVQTAVSVREVSKLIGRTVVQMSNVRRIMLVTKPNDTSLVSLTRDLAVWLVESPTAEGGAPMLVYIEEFIARHRSFGLQRLCQKHPALERCLQFWTPEMCATTPEIFDFVVTLGGDGTVLYTSWLFQTTVPPVIPFHLGSLGFLTVFDHRHARRVLDSAIRSGVRINLRMRFTCTVYRLAEEAVPEHANVLVDAADCNRLISHEIATHGLQSEDEQCCDNVERNAAESAARLDAMNSMSASKRSSTLQRRRPSHSPVPPPSLQQQPSAAAQATRPPRLPHAASRPHMRGRGSSTSSSSDDALPPPLQPSSGSARRIPSSGSLGLGRARSTRGAHSARANAAAVAAVAAAAAAAASSTPSATSTGAGTSSHRRRPSQGAEPTTKEDGTLLPDTSEWDDVPKAYRRRVKRVWKRDSTFQVMNEMVVDRGPSPYLSQIELYGDGNHLTTVEADGLCLATPTGSTAYSLAAGGSLVHPEIPAILVTPICPHTLSFRPMLLPDSMVLRVVVPPDSRNTAWASFDGRHRTELKRGDHIQITASKYPLPTVCASQSQTQDWTASLSRCLNWNERKRQMQLKVPSHGTSDALADNGSAGCLVEDDEDGNVGDEGSDV</sequence>
<feature type="compositionally biased region" description="Acidic residues" evidence="8">
    <location>
        <begin position="822"/>
        <end position="837"/>
    </location>
</feature>
<reference evidence="9 10" key="1">
    <citation type="journal article" date="2015" name="Genome Biol. Evol.">
        <title>Phylogenomic analyses indicate that early fungi evolved digesting cell walls of algal ancestors of land plants.</title>
        <authorList>
            <person name="Chang Y."/>
            <person name="Wang S."/>
            <person name="Sekimoto S."/>
            <person name="Aerts A.L."/>
            <person name="Choi C."/>
            <person name="Clum A."/>
            <person name="LaButti K.M."/>
            <person name="Lindquist E.A."/>
            <person name="Yee Ngan C."/>
            <person name="Ohm R.A."/>
            <person name="Salamov A.A."/>
            <person name="Grigoriev I.V."/>
            <person name="Spatafora J.W."/>
            <person name="Berbee M.L."/>
        </authorList>
    </citation>
    <scope>NUCLEOTIDE SEQUENCE [LARGE SCALE GENOMIC DNA]</scope>
    <source>
        <strain evidence="9 10">NRRL 1564</strain>
    </source>
</reference>
<dbReference type="FunFam" id="2.60.200.30:FF:000009">
    <property type="entry name" value="Poly(P)/ATP NAD kinase"/>
    <property type="match status" value="1"/>
</dbReference>
<feature type="compositionally biased region" description="Polar residues" evidence="8">
    <location>
        <begin position="1"/>
        <end position="12"/>
    </location>
</feature>
<keyword evidence="3" id="KW-0547">Nucleotide-binding</keyword>
<keyword evidence="2" id="KW-0808">Transferase</keyword>
<accession>A0A2G5BB04</accession>
<evidence type="ECO:0000256" key="2">
    <source>
        <dbReference type="ARBA" id="ARBA00022679"/>
    </source>
</evidence>
<dbReference type="HAMAP" id="MF_00361">
    <property type="entry name" value="NAD_kinase"/>
    <property type="match status" value="1"/>
</dbReference>